<evidence type="ECO:0000313" key="1">
    <source>
        <dbReference type="EMBL" id="ERL10317.1"/>
    </source>
</evidence>
<dbReference type="STRING" id="1125712.HMPREF1316_2446"/>
<dbReference type="EMBL" id="AWEZ01000013">
    <property type="protein sequence ID" value="ERL10317.1"/>
    <property type="molecule type" value="Genomic_DNA"/>
</dbReference>
<evidence type="ECO:0000313" key="2">
    <source>
        <dbReference type="Proteomes" id="UP000016638"/>
    </source>
</evidence>
<proteinExistence type="predicted"/>
<dbReference type="AlphaFoldDB" id="U2V4P7"/>
<reference evidence="1 2" key="1">
    <citation type="submission" date="2013-08" db="EMBL/GenBank/DDBJ databases">
        <authorList>
            <person name="Durkin A.S."/>
            <person name="Haft D.R."/>
            <person name="McCorrison J."/>
            <person name="Torralba M."/>
            <person name="Gillis M."/>
            <person name="Haft D.H."/>
            <person name="Methe B."/>
            <person name="Sutton G."/>
            <person name="Nelson K.E."/>
        </authorList>
    </citation>
    <scope>NUCLEOTIDE SEQUENCE [LARGE SCALE GENOMIC DNA]</scope>
    <source>
        <strain evidence="1 2">F0195</strain>
    </source>
</reference>
<gene>
    <name evidence="1" type="ORF">HMPREF1316_2446</name>
</gene>
<accession>U2V4P7</accession>
<comment type="caution">
    <text evidence="1">The sequence shown here is derived from an EMBL/GenBank/DDBJ whole genome shotgun (WGS) entry which is preliminary data.</text>
</comment>
<sequence>MEDLMNRMGMAERAGLLYAPTCKAEQNALKGMTNGSVITRPYPGMFARAPSWDALTVSERHLRMMRTLARMHPDWVFCGPSAALALGFDVSNSCMHRLHLVCSGEASRRDTASVMWHHLRDMKVMTVGGMRVSSAERTIVDCMRWLDFSRGLAIADSALRVCAKDQDWLLACCHAVDRRTHGLRQAKLVAAYADARAESGGESIARAAMIEEGFSLPMLQVEIPDPLSSTPHRVDFLWTLADGRRVLGEFDGREKYRNPRMTRGKDAVDVLADERLRESHLTLGGSVVRFSWQDMRNRRRLAHLLTAYGIPHEREPRRFDLRPLDCRKI</sequence>
<dbReference type="eggNOG" id="COG5340">
    <property type="taxonomic scope" value="Bacteria"/>
</dbReference>
<dbReference type="PATRIC" id="fig|1125712.3.peg.360"/>
<dbReference type="Proteomes" id="UP000016638">
    <property type="component" value="Unassembled WGS sequence"/>
</dbReference>
<organism evidence="1 2">
    <name type="scientific">Olsenella profusa F0195</name>
    <dbReference type="NCBI Taxonomy" id="1125712"/>
    <lineage>
        <taxon>Bacteria</taxon>
        <taxon>Bacillati</taxon>
        <taxon>Actinomycetota</taxon>
        <taxon>Coriobacteriia</taxon>
        <taxon>Coriobacteriales</taxon>
        <taxon>Atopobiaceae</taxon>
        <taxon>Olsenella</taxon>
    </lineage>
</organism>
<keyword evidence="2" id="KW-1185">Reference proteome</keyword>
<protein>
    <submittedName>
        <fullName evidence="1">PF13338 domain protein</fullName>
    </submittedName>
</protein>
<name>U2V4P7_9ACTN</name>